<keyword evidence="2" id="KW-1185">Reference proteome</keyword>
<dbReference type="Proteomes" id="UP001597460">
    <property type="component" value="Unassembled WGS sequence"/>
</dbReference>
<reference evidence="2" key="1">
    <citation type="journal article" date="2019" name="Int. J. Syst. Evol. Microbiol.">
        <title>The Global Catalogue of Microorganisms (GCM) 10K type strain sequencing project: providing services to taxonomists for standard genome sequencing and annotation.</title>
        <authorList>
            <consortium name="The Broad Institute Genomics Platform"/>
            <consortium name="The Broad Institute Genome Sequencing Center for Infectious Disease"/>
            <person name="Wu L."/>
            <person name="Ma J."/>
        </authorList>
    </citation>
    <scope>NUCLEOTIDE SEQUENCE [LARGE SCALE GENOMIC DNA]</scope>
    <source>
        <strain evidence="2">KCTC 52042</strain>
    </source>
</reference>
<evidence type="ECO:0000313" key="1">
    <source>
        <dbReference type="EMBL" id="MFD2533335.1"/>
    </source>
</evidence>
<sequence>MHSIPDLNIPSARPLLIAFTLLILSSCATSNFSPNTPTRMASDVPDHFLVCTHANNSTCEPKPDEGCRNPMIDPLDGTKLELVRSNGEYGDYKVPDNRYGVERKELLRLECSTGRVVGIVQR</sequence>
<protein>
    <recommendedName>
        <fullName evidence="3">Peptidase inhibitor I78 family protein</fullName>
    </recommendedName>
</protein>
<name>A0ABW5JNI1_9BACT</name>
<gene>
    <name evidence="1" type="ORF">ACFSVN_12845</name>
</gene>
<proteinExistence type="predicted"/>
<organism evidence="1 2">
    <name type="scientific">Gracilimonas halophila</name>
    <dbReference type="NCBI Taxonomy" id="1834464"/>
    <lineage>
        <taxon>Bacteria</taxon>
        <taxon>Pseudomonadati</taxon>
        <taxon>Balneolota</taxon>
        <taxon>Balneolia</taxon>
        <taxon>Balneolales</taxon>
        <taxon>Balneolaceae</taxon>
        <taxon>Gracilimonas</taxon>
    </lineage>
</organism>
<dbReference type="EMBL" id="JBHULI010000025">
    <property type="protein sequence ID" value="MFD2533335.1"/>
    <property type="molecule type" value="Genomic_DNA"/>
</dbReference>
<accession>A0ABW5JNI1</accession>
<evidence type="ECO:0008006" key="3">
    <source>
        <dbReference type="Google" id="ProtNLM"/>
    </source>
</evidence>
<comment type="caution">
    <text evidence="1">The sequence shown here is derived from an EMBL/GenBank/DDBJ whole genome shotgun (WGS) entry which is preliminary data.</text>
</comment>
<evidence type="ECO:0000313" key="2">
    <source>
        <dbReference type="Proteomes" id="UP001597460"/>
    </source>
</evidence>